<feature type="transmembrane region" description="Helical" evidence="1">
    <location>
        <begin position="12"/>
        <end position="35"/>
    </location>
</feature>
<evidence type="ECO:0000313" key="2">
    <source>
        <dbReference type="EMBL" id="RPB21288.1"/>
    </source>
</evidence>
<evidence type="ECO:0000313" key="3">
    <source>
        <dbReference type="Proteomes" id="UP000267821"/>
    </source>
</evidence>
<sequence>MVRKRKPRSMLCVVWMVVVVVGIGVVLGWCVYIYMWEWGSGGHAWGRGAWGVGRGGVPWWRVYSESSSSGKVCVSSSICGIKQGISGKH</sequence>
<keyword evidence="1" id="KW-0812">Transmembrane</keyword>
<protein>
    <recommendedName>
        <fullName evidence="4">Transmembrane protein</fullName>
    </recommendedName>
</protein>
<accession>A0A3N4LHV9</accession>
<keyword evidence="1" id="KW-1133">Transmembrane helix</keyword>
<dbReference type="Proteomes" id="UP000267821">
    <property type="component" value="Unassembled WGS sequence"/>
</dbReference>
<gene>
    <name evidence="2" type="ORF">L211DRAFT_448039</name>
</gene>
<keyword evidence="3" id="KW-1185">Reference proteome</keyword>
<reference evidence="2 3" key="1">
    <citation type="journal article" date="2018" name="Nat. Ecol. Evol.">
        <title>Pezizomycetes genomes reveal the molecular basis of ectomycorrhizal truffle lifestyle.</title>
        <authorList>
            <person name="Murat C."/>
            <person name="Payen T."/>
            <person name="Noel B."/>
            <person name="Kuo A."/>
            <person name="Morin E."/>
            <person name="Chen J."/>
            <person name="Kohler A."/>
            <person name="Krizsan K."/>
            <person name="Balestrini R."/>
            <person name="Da Silva C."/>
            <person name="Montanini B."/>
            <person name="Hainaut M."/>
            <person name="Levati E."/>
            <person name="Barry K.W."/>
            <person name="Belfiori B."/>
            <person name="Cichocki N."/>
            <person name="Clum A."/>
            <person name="Dockter R.B."/>
            <person name="Fauchery L."/>
            <person name="Guy J."/>
            <person name="Iotti M."/>
            <person name="Le Tacon F."/>
            <person name="Lindquist E.A."/>
            <person name="Lipzen A."/>
            <person name="Malagnac F."/>
            <person name="Mello A."/>
            <person name="Molinier V."/>
            <person name="Miyauchi S."/>
            <person name="Poulain J."/>
            <person name="Riccioni C."/>
            <person name="Rubini A."/>
            <person name="Sitrit Y."/>
            <person name="Splivallo R."/>
            <person name="Traeger S."/>
            <person name="Wang M."/>
            <person name="Zifcakova L."/>
            <person name="Wipf D."/>
            <person name="Zambonelli A."/>
            <person name="Paolocci F."/>
            <person name="Nowrousian M."/>
            <person name="Ottonello S."/>
            <person name="Baldrian P."/>
            <person name="Spatafora J.W."/>
            <person name="Henrissat B."/>
            <person name="Nagy L.G."/>
            <person name="Aury J.M."/>
            <person name="Wincker P."/>
            <person name="Grigoriev I.V."/>
            <person name="Bonfante P."/>
            <person name="Martin F.M."/>
        </authorList>
    </citation>
    <scope>NUCLEOTIDE SEQUENCE [LARGE SCALE GENOMIC DNA]</scope>
    <source>
        <strain evidence="2 3">ATCC MYA-4762</strain>
    </source>
</reference>
<dbReference type="AlphaFoldDB" id="A0A3N4LHV9"/>
<keyword evidence="1" id="KW-0472">Membrane</keyword>
<name>A0A3N4LHV9_9PEZI</name>
<dbReference type="EMBL" id="ML121561">
    <property type="protein sequence ID" value="RPB21288.1"/>
    <property type="molecule type" value="Genomic_DNA"/>
</dbReference>
<proteinExistence type="predicted"/>
<evidence type="ECO:0008006" key="4">
    <source>
        <dbReference type="Google" id="ProtNLM"/>
    </source>
</evidence>
<organism evidence="2 3">
    <name type="scientific">Terfezia boudieri ATCC MYA-4762</name>
    <dbReference type="NCBI Taxonomy" id="1051890"/>
    <lineage>
        <taxon>Eukaryota</taxon>
        <taxon>Fungi</taxon>
        <taxon>Dikarya</taxon>
        <taxon>Ascomycota</taxon>
        <taxon>Pezizomycotina</taxon>
        <taxon>Pezizomycetes</taxon>
        <taxon>Pezizales</taxon>
        <taxon>Pezizaceae</taxon>
        <taxon>Terfezia</taxon>
    </lineage>
</organism>
<dbReference type="InParanoid" id="A0A3N4LHV9"/>
<evidence type="ECO:0000256" key="1">
    <source>
        <dbReference type="SAM" id="Phobius"/>
    </source>
</evidence>